<dbReference type="Pfam" id="PF00126">
    <property type="entry name" value="HTH_1"/>
    <property type="match status" value="1"/>
</dbReference>
<keyword evidence="7" id="KW-1185">Reference proteome</keyword>
<reference evidence="7" key="1">
    <citation type="journal article" date="2019" name="Int. J. Syst. Evol. Microbiol.">
        <title>The Global Catalogue of Microorganisms (GCM) 10K type strain sequencing project: providing services to taxonomists for standard genome sequencing and annotation.</title>
        <authorList>
            <consortium name="The Broad Institute Genomics Platform"/>
            <consortium name="The Broad Institute Genome Sequencing Center for Infectious Disease"/>
            <person name="Wu L."/>
            <person name="Ma J."/>
        </authorList>
    </citation>
    <scope>NUCLEOTIDE SEQUENCE [LARGE SCALE GENOMIC DNA]</scope>
    <source>
        <strain evidence="7">CGMCC 1.16444</strain>
    </source>
</reference>
<dbReference type="InterPro" id="IPR036388">
    <property type="entry name" value="WH-like_DNA-bd_sf"/>
</dbReference>
<dbReference type="EMBL" id="JBHSJF010000008">
    <property type="protein sequence ID" value="MFC5069945.1"/>
    <property type="molecule type" value="Genomic_DNA"/>
</dbReference>
<evidence type="ECO:0000256" key="3">
    <source>
        <dbReference type="ARBA" id="ARBA00023125"/>
    </source>
</evidence>
<feature type="domain" description="HTH lysR-type" evidence="5">
    <location>
        <begin position="1"/>
        <end position="59"/>
    </location>
</feature>
<dbReference type="InterPro" id="IPR050950">
    <property type="entry name" value="HTH-type_LysR_regulators"/>
</dbReference>
<dbReference type="InterPro" id="IPR005119">
    <property type="entry name" value="LysR_subst-bd"/>
</dbReference>
<comment type="similarity">
    <text evidence="1">Belongs to the LysR transcriptional regulatory family.</text>
</comment>
<evidence type="ECO:0000256" key="1">
    <source>
        <dbReference type="ARBA" id="ARBA00009437"/>
    </source>
</evidence>
<dbReference type="InterPro" id="IPR036390">
    <property type="entry name" value="WH_DNA-bd_sf"/>
</dbReference>
<dbReference type="Pfam" id="PF03466">
    <property type="entry name" value="LysR_substrate"/>
    <property type="match status" value="1"/>
</dbReference>
<evidence type="ECO:0000313" key="6">
    <source>
        <dbReference type="EMBL" id="MFC5069945.1"/>
    </source>
</evidence>
<protein>
    <submittedName>
        <fullName evidence="6">LysR family transcriptional regulator</fullName>
    </submittedName>
</protein>
<dbReference type="Gene3D" id="3.40.190.290">
    <property type="match status" value="1"/>
</dbReference>
<keyword evidence="3" id="KW-0238">DNA-binding</keyword>
<dbReference type="Gene3D" id="1.10.10.10">
    <property type="entry name" value="Winged helix-like DNA-binding domain superfamily/Winged helix DNA-binding domain"/>
    <property type="match status" value="1"/>
</dbReference>
<keyword evidence="2" id="KW-0805">Transcription regulation</keyword>
<dbReference type="InterPro" id="IPR000847">
    <property type="entry name" value="LysR_HTH_N"/>
</dbReference>
<accession>A0ABV9Z4P0</accession>
<gene>
    <name evidence="6" type="ORF">ACFPFW_18170</name>
</gene>
<name>A0ABV9Z4P0_9HYPH</name>
<dbReference type="SUPFAM" id="SSF46785">
    <property type="entry name" value="Winged helix' DNA-binding domain"/>
    <property type="match status" value="1"/>
</dbReference>
<organism evidence="6 7">
    <name type="scientific">Flaviflagellibacter deserti</name>
    <dbReference type="NCBI Taxonomy" id="2267266"/>
    <lineage>
        <taxon>Bacteria</taxon>
        <taxon>Pseudomonadati</taxon>
        <taxon>Pseudomonadota</taxon>
        <taxon>Alphaproteobacteria</taxon>
        <taxon>Hyphomicrobiales</taxon>
        <taxon>Flaviflagellibacter</taxon>
    </lineage>
</organism>
<evidence type="ECO:0000313" key="7">
    <source>
        <dbReference type="Proteomes" id="UP001595796"/>
    </source>
</evidence>
<evidence type="ECO:0000259" key="5">
    <source>
        <dbReference type="PROSITE" id="PS50931"/>
    </source>
</evidence>
<dbReference type="SUPFAM" id="SSF53850">
    <property type="entry name" value="Periplasmic binding protein-like II"/>
    <property type="match status" value="1"/>
</dbReference>
<keyword evidence="4" id="KW-0804">Transcription</keyword>
<dbReference type="PROSITE" id="PS50931">
    <property type="entry name" value="HTH_LYSR"/>
    <property type="match status" value="1"/>
</dbReference>
<dbReference type="Proteomes" id="UP001595796">
    <property type="component" value="Unassembled WGS sequence"/>
</dbReference>
<dbReference type="PANTHER" id="PTHR30419">
    <property type="entry name" value="HTH-TYPE TRANSCRIPTIONAL REGULATOR YBHD"/>
    <property type="match status" value="1"/>
</dbReference>
<sequence length="298" mass="32929">MKHLRTLEYILGVARSGSIRKAAEQLNITPSALTRQVQDFELELGGPIFERLPQGMRLNAAGELLVRHIQTQVSDFERFRSQMADLSGVRRGHVTVACSQAFVDHVLPQEIDAYRTQFPLVSFYVQVRDHAQGVGALTSFEADLALLLEPPPSPDMDVLFSAHQPLCALMRSNHPLAAQGPVRLRDCLNHPLGMPDRSLAVRHSLDAAFARMRLTPNIALESSSLELLRIYTLQEHIVSFQVSIGIPAGIPDLVLRPIDERDIAPIQVILAQLRGRTLPIASAKFADQLSRSLAGFEG</sequence>
<comment type="caution">
    <text evidence="6">The sequence shown here is derived from an EMBL/GenBank/DDBJ whole genome shotgun (WGS) entry which is preliminary data.</text>
</comment>
<proteinExistence type="inferred from homology"/>
<dbReference type="RefSeq" id="WP_114958497.1">
    <property type="nucleotide sequence ID" value="NZ_JBHSJF010000008.1"/>
</dbReference>
<evidence type="ECO:0000256" key="4">
    <source>
        <dbReference type="ARBA" id="ARBA00023163"/>
    </source>
</evidence>
<evidence type="ECO:0000256" key="2">
    <source>
        <dbReference type="ARBA" id="ARBA00023015"/>
    </source>
</evidence>